<evidence type="ECO:0000313" key="1">
    <source>
        <dbReference type="EMBL" id="JAH28935.1"/>
    </source>
</evidence>
<protein>
    <submittedName>
        <fullName evidence="1">Uncharacterized protein</fullName>
    </submittedName>
</protein>
<proteinExistence type="predicted"/>
<reference evidence="1" key="1">
    <citation type="submission" date="2014-11" db="EMBL/GenBank/DDBJ databases">
        <authorList>
            <person name="Amaro Gonzalez C."/>
        </authorList>
    </citation>
    <scope>NUCLEOTIDE SEQUENCE</scope>
</reference>
<organism evidence="1">
    <name type="scientific">Anguilla anguilla</name>
    <name type="common">European freshwater eel</name>
    <name type="synonym">Muraena anguilla</name>
    <dbReference type="NCBI Taxonomy" id="7936"/>
    <lineage>
        <taxon>Eukaryota</taxon>
        <taxon>Metazoa</taxon>
        <taxon>Chordata</taxon>
        <taxon>Craniata</taxon>
        <taxon>Vertebrata</taxon>
        <taxon>Euteleostomi</taxon>
        <taxon>Actinopterygii</taxon>
        <taxon>Neopterygii</taxon>
        <taxon>Teleostei</taxon>
        <taxon>Anguilliformes</taxon>
        <taxon>Anguillidae</taxon>
        <taxon>Anguilla</taxon>
    </lineage>
</organism>
<sequence length="59" mass="7140">MFGFCQPILRMGILSSSRVRLTSFFLRFFPQQTYSRRSQVNNYPYTLQLIYTNIYKFSI</sequence>
<dbReference type="AlphaFoldDB" id="A0A0E9RKG2"/>
<name>A0A0E9RKG2_ANGAN</name>
<accession>A0A0E9RKG2</accession>
<dbReference type="EMBL" id="GBXM01079642">
    <property type="protein sequence ID" value="JAH28935.1"/>
    <property type="molecule type" value="Transcribed_RNA"/>
</dbReference>
<reference evidence="1" key="2">
    <citation type="journal article" date="2015" name="Fish Shellfish Immunol.">
        <title>Early steps in the European eel (Anguilla anguilla)-Vibrio vulnificus interaction in the gills: Role of the RtxA13 toxin.</title>
        <authorList>
            <person name="Callol A."/>
            <person name="Pajuelo D."/>
            <person name="Ebbesson L."/>
            <person name="Teles M."/>
            <person name="MacKenzie S."/>
            <person name="Amaro C."/>
        </authorList>
    </citation>
    <scope>NUCLEOTIDE SEQUENCE</scope>
</reference>